<accession>A0A2H0VJJ5</accession>
<dbReference type="CDD" id="cd20292">
    <property type="entry name" value="cupin_QdtA-like"/>
    <property type="match status" value="1"/>
</dbReference>
<comment type="caution">
    <text evidence="2">The sequence shown here is derived from an EMBL/GenBank/DDBJ whole genome shotgun (WGS) entry which is preliminary data.</text>
</comment>
<protein>
    <recommendedName>
        <fullName evidence="1">Sugar 3,4-ketoisomerase QdtA cupin domain-containing protein</fullName>
    </recommendedName>
</protein>
<dbReference type="InterPro" id="IPR011051">
    <property type="entry name" value="RmlC_Cupin_sf"/>
</dbReference>
<dbReference type="SUPFAM" id="SSF51182">
    <property type="entry name" value="RmlC-like cupins"/>
    <property type="match status" value="1"/>
</dbReference>
<proteinExistence type="predicted"/>
<dbReference type="InterPro" id="IPR014710">
    <property type="entry name" value="RmlC-like_jellyroll"/>
</dbReference>
<dbReference type="InterPro" id="IPR008894">
    <property type="entry name" value="QdtA_cupin_dom"/>
</dbReference>
<reference evidence="3" key="1">
    <citation type="submission" date="2017-09" db="EMBL/GenBank/DDBJ databases">
        <title>Depth-based differentiation of microbial function through sediment-hosted aquifers and enrichment of novel symbionts in the deep terrestrial subsurface.</title>
        <authorList>
            <person name="Probst A.J."/>
            <person name="Ladd B."/>
            <person name="Jarett J.K."/>
            <person name="Geller-Mcgrath D.E."/>
            <person name="Sieber C.M.K."/>
            <person name="Emerson J.B."/>
            <person name="Anantharaman K."/>
            <person name="Thomas B.C."/>
            <person name="Malmstrom R."/>
            <person name="Stieglmeier M."/>
            <person name="Klingl A."/>
            <person name="Woyke T."/>
            <person name="Ryan C.M."/>
            <person name="Banfield J.F."/>
        </authorList>
    </citation>
    <scope>NUCLEOTIDE SEQUENCE [LARGE SCALE GENOMIC DNA]</scope>
</reference>
<evidence type="ECO:0000313" key="2">
    <source>
        <dbReference type="EMBL" id="PIR99256.1"/>
    </source>
</evidence>
<evidence type="ECO:0000259" key="1">
    <source>
        <dbReference type="Pfam" id="PF05523"/>
    </source>
</evidence>
<dbReference type="Proteomes" id="UP000230796">
    <property type="component" value="Unassembled WGS sequence"/>
</dbReference>
<gene>
    <name evidence="2" type="ORF">COT87_00385</name>
</gene>
<dbReference type="Gene3D" id="2.60.120.10">
    <property type="entry name" value="Jelly Rolls"/>
    <property type="match status" value="1"/>
</dbReference>
<sequence length="139" mass="16111">MTDRKYKVFTLKNIQTDNFLMTPLELKEYLDFEVKRVYMLSSPIGTKNTGNHAHRADEDELFIQLQGSCIISVDDAHGMENIKLIGPSTAIYVPHMVWHGFNHMSDDSIIFALTSTNYDPSRSDYIENYEEFKKLLLEN</sequence>
<name>A0A2H0VJJ5_9BACT</name>
<dbReference type="AlphaFoldDB" id="A0A2H0VJJ5"/>
<feature type="domain" description="Sugar 3,4-ketoisomerase QdtA cupin" evidence="1">
    <location>
        <begin position="5"/>
        <end position="135"/>
    </location>
</feature>
<organism evidence="2 3">
    <name type="scientific">Candidatus Collierbacteria bacterium CG10_big_fil_rev_8_21_14_0_10_44_9</name>
    <dbReference type="NCBI Taxonomy" id="1974535"/>
    <lineage>
        <taxon>Bacteria</taxon>
        <taxon>Candidatus Collieribacteriota</taxon>
    </lineage>
</organism>
<dbReference type="EMBL" id="PFAF01000004">
    <property type="protein sequence ID" value="PIR99256.1"/>
    <property type="molecule type" value="Genomic_DNA"/>
</dbReference>
<evidence type="ECO:0000313" key="3">
    <source>
        <dbReference type="Proteomes" id="UP000230796"/>
    </source>
</evidence>
<dbReference type="Pfam" id="PF05523">
    <property type="entry name" value="FdtA"/>
    <property type="match status" value="1"/>
</dbReference>